<dbReference type="PANTHER" id="PTHR42769:SF3">
    <property type="entry name" value="SUPEROXIDE DISMUTASE [FE] 2, CHLOROPLASTIC"/>
    <property type="match status" value="1"/>
</dbReference>
<feature type="domain" description="Manganese/iron superoxide dismutase C-terminal" evidence="2">
    <location>
        <begin position="90"/>
        <end position="138"/>
    </location>
</feature>
<accession>A0ABR2ZQS0</accession>
<protein>
    <recommendedName>
        <fullName evidence="2">Manganese/iron superoxide dismutase C-terminal domain-containing protein</fullName>
    </recommendedName>
</protein>
<organism evidence="3 4">
    <name type="scientific">Marasmius tenuissimus</name>
    <dbReference type="NCBI Taxonomy" id="585030"/>
    <lineage>
        <taxon>Eukaryota</taxon>
        <taxon>Fungi</taxon>
        <taxon>Dikarya</taxon>
        <taxon>Basidiomycota</taxon>
        <taxon>Agaricomycotina</taxon>
        <taxon>Agaricomycetes</taxon>
        <taxon>Agaricomycetidae</taxon>
        <taxon>Agaricales</taxon>
        <taxon>Marasmiineae</taxon>
        <taxon>Marasmiaceae</taxon>
        <taxon>Marasmius</taxon>
    </lineage>
</organism>
<evidence type="ECO:0000313" key="3">
    <source>
        <dbReference type="EMBL" id="KAL0063078.1"/>
    </source>
</evidence>
<dbReference type="SUPFAM" id="SSF46609">
    <property type="entry name" value="Fe,Mn superoxide dismutase (SOD), N-terminal domain"/>
    <property type="match status" value="1"/>
</dbReference>
<dbReference type="Proteomes" id="UP001437256">
    <property type="component" value="Unassembled WGS sequence"/>
</dbReference>
<dbReference type="InterPro" id="IPR036324">
    <property type="entry name" value="Mn/Fe_SOD_N_sf"/>
</dbReference>
<gene>
    <name evidence="3" type="ORF">AAF712_009985</name>
</gene>
<feature type="domain" description="Manganese/iron superoxide dismutase C-terminal" evidence="2">
    <location>
        <begin position="257"/>
        <end position="309"/>
    </location>
</feature>
<dbReference type="InterPro" id="IPR019832">
    <property type="entry name" value="Mn/Fe_SOD_C"/>
</dbReference>
<dbReference type="EMBL" id="JBBXMP010000088">
    <property type="protein sequence ID" value="KAL0063078.1"/>
    <property type="molecule type" value="Genomic_DNA"/>
</dbReference>
<dbReference type="PANTHER" id="PTHR42769">
    <property type="entry name" value="SUPEROXIDE DISMUTASE"/>
    <property type="match status" value="1"/>
</dbReference>
<comment type="caution">
    <text evidence="3">The sequence shown here is derived from an EMBL/GenBank/DDBJ whole genome shotgun (WGS) entry which is preliminary data.</text>
</comment>
<dbReference type="SUPFAM" id="SSF54719">
    <property type="entry name" value="Fe,Mn superoxide dismutase (SOD), C-terminal domain"/>
    <property type="match status" value="2"/>
</dbReference>
<name>A0ABR2ZQS0_9AGAR</name>
<feature type="region of interest" description="Disordered" evidence="1">
    <location>
        <begin position="168"/>
        <end position="230"/>
    </location>
</feature>
<dbReference type="Pfam" id="PF02777">
    <property type="entry name" value="Sod_Fe_C"/>
    <property type="match status" value="2"/>
</dbReference>
<evidence type="ECO:0000259" key="2">
    <source>
        <dbReference type="Pfam" id="PF02777"/>
    </source>
</evidence>
<reference evidence="3 4" key="1">
    <citation type="submission" date="2024-05" db="EMBL/GenBank/DDBJ databases">
        <title>A draft genome resource for the thread blight pathogen Marasmius tenuissimus strain MS-2.</title>
        <authorList>
            <person name="Yulfo-Soto G.E."/>
            <person name="Baruah I.K."/>
            <person name="Amoako-Attah I."/>
            <person name="Bukari Y."/>
            <person name="Meinhardt L.W."/>
            <person name="Bailey B.A."/>
            <person name="Cohen S.P."/>
        </authorList>
    </citation>
    <scope>NUCLEOTIDE SEQUENCE [LARGE SCALE GENOMIC DNA]</scope>
    <source>
        <strain evidence="3 4">MS-2</strain>
    </source>
</reference>
<dbReference type="InterPro" id="IPR036314">
    <property type="entry name" value="SOD_C_sf"/>
</dbReference>
<dbReference type="Gene3D" id="3.55.40.20">
    <property type="entry name" value="Iron/manganese superoxide dismutase, C-terminal domain"/>
    <property type="match status" value="2"/>
</dbReference>
<feature type="compositionally biased region" description="Low complexity" evidence="1">
    <location>
        <begin position="183"/>
        <end position="193"/>
    </location>
</feature>
<evidence type="ECO:0000313" key="4">
    <source>
        <dbReference type="Proteomes" id="UP001437256"/>
    </source>
</evidence>
<keyword evidence="4" id="KW-1185">Reference proteome</keyword>
<feature type="compositionally biased region" description="Low complexity" evidence="1">
    <location>
        <begin position="202"/>
        <end position="215"/>
    </location>
</feature>
<sequence>MASTQASLPALRTVAVDYQQGLLNRLNEEVRGTELEGMSVVDTIVQTSVERNKVLAFNYASLALNNHFFLEHLRPIPNDAEDHQHKISLHLQEEIRRQHGSLAQLKSTFSAAALGMFTNGWVWLVTDAAGNLAVLPTFGPGTLLVRSRTYIGPTWDSELGMDMLQAVRGTPLTPDDPYAAELGGSSATSSNPTSRPPPPGVSPSSPASGVSGSNPMSPLNPPQSRSVHTSLVHRREDMPLQAGLYNDPSTPRRGHSRQDLYLMGEQLFPLFCVSVNEHAWMSAGYGVWGKEEWLKKFWSVVDWEKVSKNYAYYSTTEAKQEALDQN</sequence>
<evidence type="ECO:0000256" key="1">
    <source>
        <dbReference type="SAM" id="MobiDB-lite"/>
    </source>
</evidence>
<proteinExistence type="predicted"/>